<accession>A0AAN2A333</accession>
<dbReference type="Gene3D" id="3.90.220.20">
    <property type="entry name" value="DNA methylase specificity domains"/>
    <property type="match status" value="2"/>
</dbReference>
<evidence type="ECO:0000256" key="1">
    <source>
        <dbReference type="ARBA" id="ARBA00010923"/>
    </source>
</evidence>
<dbReference type="GO" id="GO:0009307">
    <property type="term" value="P:DNA restriction-modification system"/>
    <property type="evidence" value="ECO:0007669"/>
    <property type="project" value="UniProtKB-KW"/>
</dbReference>
<evidence type="ECO:0000256" key="3">
    <source>
        <dbReference type="ARBA" id="ARBA00023125"/>
    </source>
</evidence>
<dbReference type="InterPro" id="IPR000055">
    <property type="entry name" value="Restrct_endonuc_typeI_TRD"/>
</dbReference>
<dbReference type="PANTHER" id="PTHR43140">
    <property type="entry name" value="TYPE-1 RESTRICTION ENZYME ECOKI SPECIFICITY PROTEIN"/>
    <property type="match status" value="1"/>
</dbReference>
<dbReference type="Pfam" id="PF01420">
    <property type="entry name" value="Methylase_S"/>
    <property type="match status" value="1"/>
</dbReference>
<evidence type="ECO:0000313" key="7">
    <source>
        <dbReference type="Proteomes" id="UP000528185"/>
    </source>
</evidence>
<evidence type="ECO:0000259" key="5">
    <source>
        <dbReference type="Pfam" id="PF01420"/>
    </source>
</evidence>
<dbReference type="InterPro" id="IPR044946">
    <property type="entry name" value="Restrct_endonuc_typeI_TRD_sf"/>
</dbReference>
<feature type="domain" description="Type I restriction modification DNA specificity" evidence="5">
    <location>
        <begin position="245"/>
        <end position="378"/>
    </location>
</feature>
<sequence length="512" mass="56712">MSLPSNWTYHALREVIEPSTNIDPRLYPKRLFTYIDIGSIDGPSGKIVDPKKVTGSGAPSRARRRVQTSDVLFSTVRTYLRKVVMVPATLDGQVASTGLAVLRAGPSLVPEYLFHWVRSKQFIDFISGAQTGALYPSVRETTLLNATIPVAPFPEQLRVAEALSTIFETTNIVRTRLEEASILVDEAKKNTLRLAFDGGLLTNPYKQDSIPPNASLPTSWRKGTFGDLAAVDSELVSPRDFPEAPHIAPNHIESGTGKLLPYRTIKDDGVKSAKNRFRPGQILYSKIRPQLRKAALVDFGGLCSADMYPLTARADAKFLLYWLLSPQFNEHVKRRDGRTVLPKINRADLLAIPTPIPPLAEQTAIAAAIERAFEQLERTHALITDAKASLQRLEDDASYKAFSGQLVRNIPNESPVSLAPQTVSSIDKIPSKIALRSDIEEKTMADPQQQLTSDIIEWPEQGLTFAEISERISGDYEDIREAIFSALTGNDPVLEQVFDSELGMIRLKRRTA</sequence>
<proteinExistence type="inferred from homology"/>
<keyword evidence="3" id="KW-0238">DNA-binding</keyword>
<keyword evidence="2" id="KW-0680">Restriction system</keyword>
<feature type="coiled-coil region" evidence="4">
    <location>
        <begin position="359"/>
        <end position="396"/>
    </location>
</feature>
<dbReference type="SUPFAM" id="SSF116734">
    <property type="entry name" value="DNA methylase specificity domain"/>
    <property type="match status" value="2"/>
</dbReference>
<evidence type="ECO:0000256" key="2">
    <source>
        <dbReference type="ARBA" id="ARBA00022747"/>
    </source>
</evidence>
<dbReference type="KEGG" id="aro:B0909_01185"/>
<name>A0AAN2A333_RHIRH</name>
<evidence type="ECO:0000256" key="4">
    <source>
        <dbReference type="SAM" id="Coils"/>
    </source>
</evidence>
<dbReference type="InterPro" id="IPR051212">
    <property type="entry name" value="Type-I_RE_S_subunit"/>
</dbReference>
<dbReference type="PANTHER" id="PTHR43140:SF1">
    <property type="entry name" value="TYPE I RESTRICTION ENZYME ECOKI SPECIFICITY SUBUNIT"/>
    <property type="match status" value="1"/>
</dbReference>
<dbReference type="Proteomes" id="UP000528185">
    <property type="component" value="Unassembled WGS sequence"/>
</dbReference>
<dbReference type="CDD" id="cd16961">
    <property type="entry name" value="RMtype1_S_TRD-CR_like"/>
    <property type="match status" value="2"/>
</dbReference>
<reference evidence="6 7" key="1">
    <citation type="submission" date="2020-06" db="EMBL/GenBank/DDBJ databases">
        <authorList>
            <person name="De Coninck B."/>
            <person name="Ibrahim H."/>
        </authorList>
    </citation>
    <scope>NUCLEOTIDE SEQUENCE [LARGE SCALE GENOMIC DNA]</scope>
    <source>
        <strain evidence="6">Ag_rhizogenes_K599</strain>
    </source>
</reference>
<comment type="similarity">
    <text evidence="1">Belongs to the type-I restriction system S methylase family.</text>
</comment>
<gene>
    <name evidence="6" type="ORF">AGRHK599_LOCUS2080</name>
</gene>
<dbReference type="GO" id="GO:0003677">
    <property type="term" value="F:DNA binding"/>
    <property type="evidence" value="ECO:0007669"/>
    <property type="project" value="UniProtKB-KW"/>
</dbReference>
<dbReference type="AlphaFoldDB" id="A0AAN2A333"/>
<protein>
    <recommendedName>
        <fullName evidence="5">Type I restriction modification DNA specificity domain-containing protein</fullName>
    </recommendedName>
</protein>
<dbReference type="EMBL" id="CAICSX020000001">
    <property type="protein sequence ID" value="CAD0212811.1"/>
    <property type="molecule type" value="Genomic_DNA"/>
</dbReference>
<organism evidence="6 7">
    <name type="scientific">Rhizobium rhizogenes</name>
    <name type="common">Agrobacterium rhizogenes</name>
    <dbReference type="NCBI Taxonomy" id="359"/>
    <lineage>
        <taxon>Bacteria</taxon>
        <taxon>Pseudomonadati</taxon>
        <taxon>Pseudomonadota</taxon>
        <taxon>Alphaproteobacteria</taxon>
        <taxon>Hyphomicrobiales</taxon>
        <taxon>Rhizobiaceae</taxon>
        <taxon>Rhizobium/Agrobacterium group</taxon>
        <taxon>Rhizobium</taxon>
    </lineage>
</organism>
<evidence type="ECO:0000313" key="6">
    <source>
        <dbReference type="EMBL" id="CAD0212811.1"/>
    </source>
</evidence>
<comment type="caution">
    <text evidence="6">The sequence shown here is derived from an EMBL/GenBank/DDBJ whole genome shotgun (WGS) entry which is preliminary data.</text>
</comment>
<keyword evidence="4" id="KW-0175">Coiled coil</keyword>